<feature type="compositionally biased region" description="Low complexity" evidence="1">
    <location>
        <begin position="61"/>
        <end position="84"/>
    </location>
</feature>
<feature type="compositionally biased region" description="Polar residues" evidence="1">
    <location>
        <begin position="37"/>
        <end position="56"/>
    </location>
</feature>
<keyword evidence="2" id="KW-1133">Transmembrane helix</keyword>
<dbReference type="AlphaFoldDB" id="A0A9W9W8K6"/>
<reference evidence="3" key="2">
    <citation type="journal article" date="2023" name="IMA Fungus">
        <title>Comparative genomic study of the Penicillium genus elucidates a diverse pangenome and 15 lateral gene transfer events.</title>
        <authorList>
            <person name="Petersen C."/>
            <person name="Sorensen T."/>
            <person name="Nielsen M.R."/>
            <person name="Sondergaard T.E."/>
            <person name="Sorensen J.L."/>
            <person name="Fitzpatrick D.A."/>
            <person name="Frisvad J.C."/>
            <person name="Nielsen K.L."/>
        </authorList>
    </citation>
    <scope>NUCLEOTIDE SEQUENCE</scope>
    <source>
        <strain evidence="3">IBT 29677</strain>
    </source>
</reference>
<evidence type="ECO:0000313" key="3">
    <source>
        <dbReference type="EMBL" id="KAJ5408322.1"/>
    </source>
</evidence>
<dbReference type="RefSeq" id="XP_056492637.1">
    <property type="nucleotide sequence ID" value="XM_056626842.1"/>
</dbReference>
<proteinExistence type="predicted"/>
<dbReference type="EMBL" id="JAPZBU010000004">
    <property type="protein sequence ID" value="KAJ5408322.1"/>
    <property type="molecule type" value="Genomic_DNA"/>
</dbReference>
<dbReference type="GeneID" id="81365822"/>
<dbReference type="Proteomes" id="UP001147747">
    <property type="component" value="Unassembled WGS sequence"/>
</dbReference>
<feature type="region of interest" description="Disordered" evidence="1">
    <location>
        <begin position="1"/>
        <end position="84"/>
    </location>
</feature>
<protein>
    <submittedName>
        <fullName evidence="3">Uncharacterized protein</fullName>
    </submittedName>
</protein>
<keyword evidence="2" id="KW-0812">Transmembrane</keyword>
<organism evidence="3 4">
    <name type="scientific">Penicillium cosmopolitanum</name>
    <dbReference type="NCBI Taxonomy" id="1131564"/>
    <lineage>
        <taxon>Eukaryota</taxon>
        <taxon>Fungi</taxon>
        <taxon>Dikarya</taxon>
        <taxon>Ascomycota</taxon>
        <taxon>Pezizomycotina</taxon>
        <taxon>Eurotiomycetes</taxon>
        <taxon>Eurotiomycetidae</taxon>
        <taxon>Eurotiales</taxon>
        <taxon>Aspergillaceae</taxon>
        <taxon>Penicillium</taxon>
    </lineage>
</organism>
<accession>A0A9W9W8K6</accession>
<dbReference type="OrthoDB" id="5398396at2759"/>
<name>A0A9W9W8K6_9EURO</name>
<keyword evidence="4" id="KW-1185">Reference proteome</keyword>
<evidence type="ECO:0000256" key="2">
    <source>
        <dbReference type="SAM" id="Phobius"/>
    </source>
</evidence>
<keyword evidence="2" id="KW-0472">Membrane</keyword>
<gene>
    <name evidence="3" type="ORF">N7509_002205</name>
</gene>
<evidence type="ECO:0000256" key="1">
    <source>
        <dbReference type="SAM" id="MobiDB-lite"/>
    </source>
</evidence>
<reference evidence="3" key="1">
    <citation type="submission" date="2022-12" db="EMBL/GenBank/DDBJ databases">
        <authorList>
            <person name="Petersen C."/>
        </authorList>
    </citation>
    <scope>NUCLEOTIDE SEQUENCE</scope>
    <source>
        <strain evidence="3">IBT 29677</strain>
    </source>
</reference>
<sequence length="192" mass="20587">MGWFDGRSSSSHHSHSNSHNHTSKGDGYYVRRRAGSPTRSKSGYTSTHHTRNSAPSFFNLGRTTSGRSSGRSSPTHSVFSAFSSSSRRARPREGFVQRMIRDVKRLFRDIIRFAKKNPFKVLMLVIVPLLTSGVLPKLLAMIGLRLPHGVMSALGGAGASGARGGMGGMGGMGGGGMSENLTSLMNIAKMFA</sequence>
<feature type="compositionally biased region" description="Basic residues" evidence="1">
    <location>
        <begin position="10"/>
        <end position="22"/>
    </location>
</feature>
<feature type="transmembrane region" description="Helical" evidence="2">
    <location>
        <begin position="121"/>
        <end position="144"/>
    </location>
</feature>
<evidence type="ECO:0000313" key="4">
    <source>
        <dbReference type="Proteomes" id="UP001147747"/>
    </source>
</evidence>
<comment type="caution">
    <text evidence="3">The sequence shown here is derived from an EMBL/GenBank/DDBJ whole genome shotgun (WGS) entry which is preliminary data.</text>
</comment>